<protein>
    <recommendedName>
        <fullName evidence="5">Acetyltransferase</fullName>
        <ecNumber evidence="5">2.3.1.-</ecNumber>
    </recommendedName>
</protein>
<dbReference type="PANTHER" id="PTHR43017">
    <property type="entry name" value="GALACTOSIDE O-ACETYLTRANSFERASE"/>
    <property type="match status" value="1"/>
</dbReference>
<proteinExistence type="inferred from homology"/>
<dbReference type="RefSeq" id="WP_377179487.1">
    <property type="nucleotide sequence ID" value="NZ_JBHTMY010000003.1"/>
</dbReference>
<keyword evidence="4 5" id="KW-0012">Acyltransferase</keyword>
<keyword evidence="2 5" id="KW-0808">Transferase</keyword>
<dbReference type="InterPro" id="IPR011004">
    <property type="entry name" value="Trimer_LpxA-like_sf"/>
</dbReference>
<evidence type="ECO:0000259" key="6">
    <source>
        <dbReference type="SMART" id="SM01266"/>
    </source>
</evidence>
<feature type="domain" description="Maltose/galactoside acetyltransferase" evidence="6">
    <location>
        <begin position="5"/>
        <end position="59"/>
    </location>
</feature>
<dbReference type="Proteomes" id="UP001597201">
    <property type="component" value="Unassembled WGS sequence"/>
</dbReference>
<evidence type="ECO:0000313" key="7">
    <source>
        <dbReference type="EMBL" id="MFD1316474.1"/>
    </source>
</evidence>
<dbReference type="CDD" id="cd03357">
    <property type="entry name" value="LbH_MAT_GAT"/>
    <property type="match status" value="1"/>
</dbReference>
<dbReference type="GO" id="GO:0016746">
    <property type="term" value="F:acyltransferase activity"/>
    <property type="evidence" value="ECO:0007669"/>
    <property type="project" value="UniProtKB-KW"/>
</dbReference>
<accession>A0ABW3Y6R9</accession>
<dbReference type="SUPFAM" id="SSF51161">
    <property type="entry name" value="Trimeric LpxA-like enzymes"/>
    <property type="match status" value="1"/>
</dbReference>
<evidence type="ECO:0000313" key="8">
    <source>
        <dbReference type="Proteomes" id="UP001597201"/>
    </source>
</evidence>
<dbReference type="Pfam" id="PF00132">
    <property type="entry name" value="Hexapep"/>
    <property type="match status" value="1"/>
</dbReference>
<dbReference type="InterPro" id="IPR024688">
    <property type="entry name" value="Mac_dom"/>
</dbReference>
<organism evidence="7 8">
    <name type="scientific">Namhaeicola litoreus</name>
    <dbReference type="NCBI Taxonomy" id="1052145"/>
    <lineage>
        <taxon>Bacteria</taxon>
        <taxon>Pseudomonadati</taxon>
        <taxon>Bacteroidota</taxon>
        <taxon>Flavobacteriia</taxon>
        <taxon>Flavobacteriales</taxon>
        <taxon>Flavobacteriaceae</taxon>
        <taxon>Namhaeicola</taxon>
    </lineage>
</organism>
<dbReference type="Gene3D" id="2.160.10.10">
    <property type="entry name" value="Hexapeptide repeat proteins"/>
    <property type="match status" value="1"/>
</dbReference>
<dbReference type="SMART" id="SM01266">
    <property type="entry name" value="Mac"/>
    <property type="match status" value="1"/>
</dbReference>
<comment type="caution">
    <text evidence="7">The sequence shown here is derived from an EMBL/GenBank/DDBJ whole genome shotgun (WGS) entry which is preliminary data.</text>
</comment>
<name>A0ABW3Y6R9_9FLAO</name>
<dbReference type="InterPro" id="IPR001451">
    <property type="entry name" value="Hexapep"/>
</dbReference>
<dbReference type="InterPro" id="IPR039369">
    <property type="entry name" value="LacA-like"/>
</dbReference>
<evidence type="ECO:0000256" key="2">
    <source>
        <dbReference type="ARBA" id="ARBA00022679"/>
    </source>
</evidence>
<evidence type="ECO:0000256" key="4">
    <source>
        <dbReference type="ARBA" id="ARBA00023315"/>
    </source>
</evidence>
<evidence type="ECO:0000256" key="3">
    <source>
        <dbReference type="ARBA" id="ARBA00022737"/>
    </source>
</evidence>
<sequence>MASEKSKMLSGKPYYPFGKELNLERQHARDLVYEFNNLGPRENKKRKQILKKLLGKTEKNFFLEPPFHCDYGYNIEIGENFFANFNLIVLDCAKVTFGDHVFIGPNVGIYTAGHPIHVEKRNEGIEYAFPVTVGNNVWIGGHVVINPGITIGDNAVIASGSVVTKNIPPNVIAMGNPCKVYREITEEDKLYYFKKLPFE</sequence>
<dbReference type="PROSITE" id="PS00101">
    <property type="entry name" value="HEXAPEP_TRANSFERASES"/>
    <property type="match status" value="1"/>
</dbReference>
<dbReference type="InterPro" id="IPR018357">
    <property type="entry name" value="Hexapep_transf_CS"/>
</dbReference>
<reference evidence="8" key="1">
    <citation type="journal article" date="2019" name="Int. J. Syst. Evol. Microbiol.">
        <title>The Global Catalogue of Microorganisms (GCM) 10K type strain sequencing project: providing services to taxonomists for standard genome sequencing and annotation.</title>
        <authorList>
            <consortium name="The Broad Institute Genomics Platform"/>
            <consortium name="The Broad Institute Genome Sequencing Center for Infectious Disease"/>
            <person name="Wu L."/>
            <person name="Ma J."/>
        </authorList>
    </citation>
    <scope>NUCLEOTIDE SEQUENCE [LARGE SCALE GENOMIC DNA]</scope>
    <source>
        <strain evidence="8">CCUG 61485</strain>
    </source>
</reference>
<evidence type="ECO:0000256" key="5">
    <source>
        <dbReference type="RuleBase" id="RU367021"/>
    </source>
</evidence>
<keyword evidence="8" id="KW-1185">Reference proteome</keyword>
<dbReference type="Pfam" id="PF12464">
    <property type="entry name" value="Mac"/>
    <property type="match status" value="1"/>
</dbReference>
<keyword evidence="3" id="KW-0677">Repeat</keyword>
<dbReference type="EC" id="2.3.1.-" evidence="5"/>
<gene>
    <name evidence="7" type="ORF">ACFQ39_12685</name>
</gene>
<dbReference type="PANTHER" id="PTHR43017:SF1">
    <property type="entry name" value="ACETYLTRANSFERASE YJL218W-RELATED"/>
    <property type="match status" value="1"/>
</dbReference>
<comment type="similarity">
    <text evidence="1 5">Belongs to the transferase hexapeptide repeat family.</text>
</comment>
<evidence type="ECO:0000256" key="1">
    <source>
        <dbReference type="ARBA" id="ARBA00007274"/>
    </source>
</evidence>
<dbReference type="EMBL" id="JBHTMY010000003">
    <property type="protein sequence ID" value="MFD1316474.1"/>
    <property type="molecule type" value="Genomic_DNA"/>
</dbReference>